<feature type="domain" description="Starch synthase catalytic" evidence="10">
    <location>
        <begin position="5"/>
        <end position="244"/>
    </location>
</feature>
<comment type="function">
    <text evidence="2 8">Synthesizes alpha-1,4-glucan chains using ADP-glucose.</text>
</comment>
<feature type="binding site" evidence="8">
    <location>
        <position position="18"/>
    </location>
    <ligand>
        <name>ADP-alpha-D-glucose</name>
        <dbReference type="ChEBI" id="CHEBI:57498"/>
    </ligand>
</feature>
<comment type="caution">
    <text evidence="11">The sequence shown here is derived from an EMBL/GenBank/DDBJ whole genome shotgun (WGS) entry which is preliminary data.</text>
</comment>
<comment type="similarity">
    <text evidence="4 8">Belongs to the glycosyltransferase 1 family. Bacterial/plant glycogen synthase subfamily.</text>
</comment>
<protein>
    <recommendedName>
        <fullName evidence="8">Glycogen synthase</fullName>
        <ecNumber evidence="8">2.4.1.21</ecNumber>
    </recommendedName>
    <alternativeName>
        <fullName evidence="8">Starch [bacterial glycogen] synthase</fullName>
    </alternativeName>
</protein>
<proteinExistence type="inferred from homology"/>
<dbReference type="NCBIfam" id="TIGR02095">
    <property type="entry name" value="glgA"/>
    <property type="match status" value="1"/>
</dbReference>
<dbReference type="Pfam" id="PF08323">
    <property type="entry name" value="Glyco_transf_5"/>
    <property type="match status" value="1"/>
</dbReference>
<dbReference type="NCBIfam" id="NF001899">
    <property type="entry name" value="PRK00654.1-2"/>
    <property type="match status" value="1"/>
</dbReference>
<evidence type="ECO:0000256" key="6">
    <source>
        <dbReference type="ARBA" id="ARBA00022679"/>
    </source>
</evidence>
<dbReference type="SUPFAM" id="SSF53756">
    <property type="entry name" value="UDP-Glycosyltransferase/glycogen phosphorylase"/>
    <property type="match status" value="1"/>
</dbReference>
<evidence type="ECO:0000256" key="4">
    <source>
        <dbReference type="ARBA" id="ARBA00010281"/>
    </source>
</evidence>
<evidence type="ECO:0000256" key="2">
    <source>
        <dbReference type="ARBA" id="ARBA00002764"/>
    </source>
</evidence>
<reference evidence="11 12" key="1">
    <citation type="submission" date="2020-03" db="EMBL/GenBank/DDBJ databases">
        <title>Spirochaetal bacteria isolated from arthropods constitute a novel genus Entomospira genus novum within the order Spirochaetales.</title>
        <authorList>
            <person name="Grana-Miraglia L."/>
            <person name="Sikutova S."/>
            <person name="Fingerle V."/>
            <person name="Sing A."/>
            <person name="Castillo-Ramirez S."/>
            <person name="Margos G."/>
            <person name="Rudolf I."/>
        </authorList>
    </citation>
    <scope>NUCLEOTIDE SEQUENCE [LARGE SCALE GENOMIC DNA]</scope>
    <source>
        <strain evidence="11 12">BR193</strain>
    </source>
</reference>
<accession>A0A968KR71</accession>
<dbReference type="InterPro" id="IPR013534">
    <property type="entry name" value="Starch_synth_cat_dom"/>
</dbReference>
<keyword evidence="5 8" id="KW-0328">Glycosyltransferase</keyword>
<keyword evidence="6 8" id="KW-0808">Transferase</keyword>
<dbReference type="GO" id="GO:0005978">
    <property type="term" value="P:glycogen biosynthetic process"/>
    <property type="evidence" value="ECO:0007669"/>
    <property type="project" value="UniProtKB-UniRule"/>
</dbReference>
<dbReference type="RefSeq" id="WP_167700081.1">
    <property type="nucleotide sequence ID" value="NZ_CP118174.1"/>
</dbReference>
<dbReference type="Gene3D" id="3.40.50.2000">
    <property type="entry name" value="Glycogen Phosphorylase B"/>
    <property type="match status" value="2"/>
</dbReference>
<gene>
    <name evidence="8 11" type="primary">glgA</name>
    <name evidence="11" type="ORF">HCT14_03005</name>
</gene>
<organism evidence="11 12">
    <name type="scientific">Entomospira entomophila</name>
    <dbReference type="NCBI Taxonomy" id="2719988"/>
    <lineage>
        <taxon>Bacteria</taxon>
        <taxon>Pseudomonadati</taxon>
        <taxon>Spirochaetota</taxon>
        <taxon>Spirochaetia</taxon>
        <taxon>Spirochaetales</taxon>
        <taxon>Spirochaetaceae</taxon>
        <taxon>Entomospira</taxon>
    </lineage>
</organism>
<dbReference type="EC" id="2.4.1.21" evidence="8"/>
<dbReference type="Proteomes" id="UP000711995">
    <property type="component" value="Unassembled WGS sequence"/>
</dbReference>
<comment type="pathway">
    <text evidence="3 8">Glycan biosynthesis; glycogen biosynthesis.</text>
</comment>
<dbReference type="AlphaFoldDB" id="A0A968KR71"/>
<evidence type="ECO:0000256" key="1">
    <source>
        <dbReference type="ARBA" id="ARBA00001478"/>
    </source>
</evidence>
<comment type="catalytic activity">
    <reaction evidence="1 8">
        <text>[(1-&gt;4)-alpha-D-glucosyl](n) + ADP-alpha-D-glucose = [(1-&gt;4)-alpha-D-glucosyl](n+1) + ADP + H(+)</text>
        <dbReference type="Rhea" id="RHEA:18189"/>
        <dbReference type="Rhea" id="RHEA-COMP:9584"/>
        <dbReference type="Rhea" id="RHEA-COMP:9587"/>
        <dbReference type="ChEBI" id="CHEBI:15378"/>
        <dbReference type="ChEBI" id="CHEBI:15444"/>
        <dbReference type="ChEBI" id="CHEBI:57498"/>
        <dbReference type="ChEBI" id="CHEBI:456216"/>
        <dbReference type="EC" id="2.4.1.21"/>
    </reaction>
</comment>
<evidence type="ECO:0000256" key="7">
    <source>
        <dbReference type="ARBA" id="ARBA00023056"/>
    </source>
</evidence>
<dbReference type="HAMAP" id="MF_00484">
    <property type="entry name" value="Glycogen_synth"/>
    <property type="match status" value="1"/>
</dbReference>
<dbReference type="CDD" id="cd03791">
    <property type="entry name" value="GT5_Glycogen_synthase_DULL1-like"/>
    <property type="match status" value="1"/>
</dbReference>
<dbReference type="InterPro" id="IPR001296">
    <property type="entry name" value="Glyco_trans_1"/>
</dbReference>
<dbReference type="InterPro" id="IPR011835">
    <property type="entry name" value="GS/SS"/>
</dbReference>
<name>A0A968KR71_9SPIO</name>
<dbReference type="Pfam" id="PF00534">
    <property type="entry name" value="Glycos_transf_1"/>
    <property type="match status" value="1"/>
</dbReference>
<dbReference type="GO" id="GO:0009011">
    <property type="term" value="F:alpha-1,4-glucan glucosyltransferase (ADP-glucose donor) activity"/>
    <property type="evidence" value="ECO:0007669"/>
    <property type="project" value="UniProtKB-UniRule"/>
</dbReference>
<feature type="domain" description="Glycosyl transferase family 1" evidence="9">
    <location>
        <begin position="298"/>
        <end position="454"/>
    </location>
</feature>
<evidence type="ECO:0000259" key="10">
    <source>
        <dbReference type="Pfam" id="PF08323"/>
    </source>
</evidence>
<keyword evidence="12" id="KW-1185">Reference proteome</keyword>
<evidence type="ECO:0000256" key="3">
    <source>
        <dbReference type="ARBA" id="ARBA00004964"/>
    </source>
</evidence>
<keyword evidence="7 8" id="KW-0320">Glycogen biosynthesis</keyword>
<dbReference type="GO" id="GO:0004373">
    <property type="term" value="F:alpha-1,4-glucan glucosyltransferase (UDP-glucose donor) activity"/>
    <property type="evidence" value="ECO:0007669"/>
    <property type="project" value="InterPro"/>
</dbReference>
<dbReference type="PANTHER" id="PTHR45825">
    <property type="entry name" value="GRANULE-BOUND STARCH SYNTHASE 1, CHLOROPLASTIC/AMYLOPLASTIC"/>
    <property type="match status" value="1"/>
</dbReference>
<dbReference type="PANTHER" id="PTHR45825:SF11">
    <property type="entry name" value="ALPHA AMYLASE DOMAIN-CONTAINING PROTEIN"/>
    <property type="match status" value="1"/>
</dbReference>
<evidence type="ECO:0000313" key="12">
    <source>
        <dbReference type="Proteomes" id="UP000711995"/>
    </source>
</evidence>
<evidence type="ECO:0000256" key="8">
    <source>
        <dbReference type="HAMAP-Rule" id="MF_00484"/>
    </source>
</evidence>
<evidence type="ECO:0000256" key="5">
    <source>
        <dbReference type="ARBA" id="ARBA00022676"/>
    </source>
</evidence>
<evidence type="ECO:0000259" key="9">
    <source>
        <dbReference type="Pfam" id="PF00534"/>
    </source>
</evidence>
<sequence length="495" mass="56889">MLQRKILFVTSEAVPFAKSGGLGDMVTALAQALHVQGHDVRVVMPRYYHIARENLHQRSEPLGVPHGFGEEWCAVFESDVTQTKGVPFYFIEHEGYFGRKGIYGEDSSSGFSDNFARYALLSRAAFQLCRAIQWIPDIMHAHDWPTALVPVYLQTWERIQEFFHTASVFTIHNLGYQGWFPKEDLFHAQIDEIDFYQHGLEALGDINLVKAGITTSDIITTVSPTYAMEIQTQAYGEGQDWLLRSRSDRIVGILNGIDTDIWNPQTDIHIQPYNYSAENRTNKAKMKTILQERMGLPVVTNQPLVAMISRLVSQKGVDLLIGDWGVLSRLMHYHNQVQVVIIGTGEEYFERELQALAHRFPHNINVNILFDEPLSHIVEAGADFFLMPSRYEPCGLNQMYSLRYGTLPIVRRTGGLVDTVKEYHQETGAGTGWIFNDYNVDGCWWALNDAIETYYQRPQHIEVMRERAMKEDFTWLSSAKLYEEAYERAIMYRRQ</sequence>
<dbReference type="EMBL" id="JAATLJ010000001">
    <property type="protein sequence ID" value="NIZ40484.1"/>
    <property type="molecule type" value="Genomic_DNA"/>
</dbReference>
<evidence type="ECO:0000313" key="11">
    <source>
        <dbReference type="EMBL" id="NIZ40484.1"/>
    </source>
</evidence>